<gene>
    <name evidence="1" type="ORF">PGTG_09917</name>
</gene>
<evidence type="ECO:0000313" key="1">
    <source>
        <dbReference type="EMBL" id="EFP82949.1"/>
    </source>
</evidence>
<proteinExistence type="predicted"/>
<dbReference type="RefSeq" id="XP_003327368.1">
    <property type="nucleotide sequence ID" value="XM_003327320.1"/>
</dbReference>
<dbReference type="VEuPathDB" id="FungiDB:PGTG_09917"/>
<dbReference type="InParanoid" id="E3KFC2"/>
<organism evidence="1 2">
    <name type="scientific">Puccinia graminis f. sp. tritici (strain CRL 75-36-700-3 / race SCCL)</name>
    <name type="common">Black stem rust fungus</name>
    <dbReference type="NCBI Taxonomy" id="418459"/>
    <lineage>
        <taxon>Eukaryota</taxon>
        <taxon>Fungi</taxon>
        <taxon>Dikarya</taxon>
        <taxon>Basidiomycota</taxon>
        <taxon>Pucciniomycotina</taxon>
        <taxon>Pucciniomycetes</taxon>
        <taxon>Pucciniales</taxon>
        <taxon>Pucciniaceae</taxon>
        <taxon>Puccinia</taxon>
    </lineage>
</organism>
<dbReference type="HOGENOM" id="CLU_069433_0_0_1"/>
<dbReference type="KEGG" id="pgr:PGTG_09917"/>
<keyword evidence="2" id="KW-1185">Reference proteome</keyword>
<dbReference type="AlphaFoldDB" id="E3KFC2"/>
<evidence type="ECO:0000313" key="2">
    <source>
        <dbReference type="Proteomes" id="UP000008783"/>
    </source>
</evidence>
<dbReference type="Proteomes" id="UP000008783">
    <property type="component" value="Unassembled WGS sequence"/>
</dbReference>
<reference evidence="2" key="2">
    <citation type="journal article" date="2011" name="Proc. Natl. Acad. Sci. U.S.A.">
        <title>Obligate biotrophy features unraveled by the genomic analysis of rust fungi.</title>
        <authorList>
            <person name="Duplessis S."/>
            <person name="Cuomo C.A."/>
            <person name="Lin Y.-C."/>
            <person name="Aerts A."/>
            <person name="Tisserant E."/>
            <person name="Veneault-Fourrey C."/>
            <person name="Joly D.L."/>
            <person name="Hacquard S."/>
            <person name="Amselem J."/>
            <person name="Cantarel B.L."/>
            <person name="Chiu R."/>
            <person name="Coutinho P.M."/>
            <person name="Feau N."/>
            <person name="Field M."/>
            <person name="Frey P."/>
            <person name="Gelhaye E."/>
            <person name="Goldberg J."/>
            <person name="Grabherr M.G."/>
            <person name="Kodira C.D."/>
            <person name="Kohler A."/>
            <person name="Kuees U."/>
            <person name="Lindquist E.A."/>
            <person name="Lucas S.M."/>
            <person name="Mago R."/>
            <person name="Mauceli E."/>
            <person name="Morin E."/>
            <person name="Murat C."/>
            <person name="Pangilinan J.L."/>
            <person name="Park R."/>
            <person name="Pearson M."/>
            <person name="Quesneville H."/>
            <person name="Rouhier N."/>
            <person name="Sakthikumar S."/>
            <person name="Salamov A.A."/>
            <person name="Schmutz J."/>
            <person name="Selles B."/>
            <person name="Shapiro H."/>
            <person name="Tanguay P."/>
            <person name="Tuskan G.A."/>
            <person name="Henrissat B."/>
            <person name="Van de Peer Y."/>
            <person name="Rouze P."/>
            <person name="Ellis J.G."/>
            <person name="Dodds P.N."/>
            <person name="Schein J.E."/>
            <person name="Zhong S."/>
            <person name="Hamelin R.C."/>
            <person name="Grigoriev I.V."/>
            <person name="Szabo L.J."/>
            <person name="Martin F."/>
        </authorList>
    </citation>
    <scope>NUCLEOTIDE SEQUENCE [LARGE SCALE GENOMIC DNA]</scope>
    <source>
        <strain evidence="2">CRL 75-36-700-3 / race SCCL</strain>
    </source>
</reference>
<name>E3KFC2_PUCGT</name>
<accession>E3KFC2</accession>
<protein>
    <submittedName>
        <fullName evidence="1">Uncharacterized protein</fullName>
    </submittedName>
</protein>
<dbReference type="GeneID" id="10544660"/>
<dbReference type="OrthoDB" id="10467719at2759"/>
<dbReference type="EMBL" id="DS178284">
    <property type="protein sequence ID" value="EFP82949.1"/>
    <property type="molecule type" value="Genomic_DNA"/>
</dbReference>
<sequence length="344" mass="39167">MSEGHHMADIAWQPVVVPQPHILTYKSGLKSMEDKTIELQVQPSNIEPMDIDDPDEVINEPADIIPEAHTSSMTIKLSYLLYKERQSGDPLARPHFFKITPTESVRDWTGNISEASFEEFKKTLFAHVTTSRKIRRILDMGNCSGRLYFYVSAHLGQPLGVFCPLHGIHFCSFASFVAEAMRQPERPITIIMSMCHVVRHCVADGTEVAAHFSGGSFFVLSERNKCPGREYQFHTDRQGFRLQPHLVPSRIKPEIGPLGFVEELLLFCGIPQNDRLTHGLIDLHQIDDWRFFVGRSCEELEDLGFGTRTIQLLADGVPLYIVHLNDTLFDTSDEDEFIDYDDEF</sequence>
<reference key="1">
    <citation type="submission" date="2007-01" db="EMBL/GenBank/DDBJ databases">
        <title>The Genome Sequence of Puccinia graminis f. sp. tritici Strain CRL 75-36-700-3.</title>
        <authorList>
            <consortium name="The Broad Institute Genome Sequencing Platform"/>
            <person name="Birren B."/>
            <person name="Lander E."/>
            <person name="Galagan J."/>
            <person name="Nusbaum C."/>
            <person name="Devon K."/>
            <person name="Cuomo C."/>
            <person name="Jaffe D."/>
            <person name="Butler J."/>
            <person name="Alvarez P."/>
            <person name="Gnerre S."/>
            <person name="Grabherr M."/>
            <person name="Mauceli E."/>
            <person name="Brockman W."/>
            <person name="Young S."/>
            <person name="LaButti K."/>
            <person name="Sykes S."/>
            <person name="DeCaprio D."/>
            <person name="Crawford M."/>
            <person name="Koehrsen M."/>
            <person name="Engels R."/>
            <person name="Montgomery P."/>
            <person name="Pearson M."/>
            <person name="Howarth C."/>
            <person name="Larson L."/>
            <person name="White J."/>
            <person name="Zeng Q."/>
            <person name="Kodira C."/>
            <person name="Yandava C."/>
            <person name="Alvarado L."/>
            <person name="O'Leary S."/>
            <person name="Szabo L."/>
            <person name="Dean R."/>
            <person name="Schein J."/>
        </authorList>
    </citation>
    <scope>NUCLEOTIDE SEQUENCE</scope>
    <source>
        <strain>CRL 75-36-700-3</strain>
    </source>
</reference>